<sequence>MHEHLNAGRAREIVARQRTRQDPRRGAEARPRPPWRTYVADTTRAVYIWEHAYYPSYYLPLDAFAEGALSYPGSSSSSDEGGSKCRDAERGYELATL</sequence>
<protein>
    <recommendedName>
        <fullName evidence="2">DUF427 domain-containing protein</fullName>
    </recommendedName>
</protein>
<dbReference type="InterPro" id="IPR007361">
    <property type="entry name" value="DUF427"/>
</dbReference>
<accession>A0A439CLK1</accession>
<evidence type="ECO:0000313" key="4">
    <source>
        <dbReference type="Proteomes" id="UP000286045"/>
    </source>
</evidence>
<feature type="compositionally biased region" description="Low complexity" evidence="1">
    <location>
        <begin position="70"/>
        <end position="80"/>
    </location>
</feature>
<dbReference type="EMBL" id="RYZI01000986">
    <property type="protein sequence ID" value="RWA03038.1"/>
    <property type="molecule type" value="Genomic_DNA"/>
</dbReference>
<comment type="caution">
    <text evidence="3">The sequence shown here is derived from an EMBL/GenBank/DDBJ whole genome shotgun (WGS) entry which is preliminary data.</text>
</comment>
<dbReference type="Pfam" id="PF04248">
    <property type="entry name" value="NTP_transf_9"/>
    <property type="match status" value="1"/>
</dbReference>
<reference evidence="3 4" key="1">
    <citation type="submission" date="2018-12" db="EMBL/GenBank/DDBJ databases">
        <title>Draft genome sequence of Xylaria grammica IHI A82.</title>
        <authorList>
            <person name="Buettner E."/>
            <person name="Kellner H."/>
        </authorList>
    </citation>
    <scope>NUCLEOTIDE SEQUENCE [LARGE SCALE GENOMIC DNA]</scope>
    <source>
        <strain evidence="3 4">IHI A82</strain>
    </source>
</reference>
<dbReference type="AlphaFoldDB" id="A0A439CLK1"/>
<evidence type="ECO:0000313" key="3">
    <source>
        <dbReference type="EMBL" id="RWA03038.1"/>
    </source>
</evidence>
<gene>
    <name evidence="3" type="ORF">EKO27_g12066</name>
</gene>
<dbReference type="InterPro" id="IPR038694">
    <property type="entry name" value="DUF427_sf"/>
</dbReference>
<feature type="compositionally biased region" description="Basic and acidic residues" evidence="1">
    <location>
        <begin position="1"/>
        <end position="31"/>
    </location>
</feature>
<evidence type="ECO:0000259" key="2">
    <source>
        <dbReference type="Pfam" id="PF04248"/>
    </source>
</evidence>
<feature type="domain" description="DUF427" evidence="2">
    <location>
        <begin position="37"/>
        <end position="70"/>
    </location>
</feature>
<feature type="region of interest" description="Disordered" evidence="1">
    <location>
        <begin position="70"/>
        <end position="97"/>
    </location>
</feature>
<feature type="compositionally biased region" description="Basic and acidic residues" evidence="1">
    <location>
        <begin position="81"/>
        <end position="97"/>
    </location>
</feature>
<keyword evidence="4" id="KW-1185">Reference proteome</keyword>
<name>A0A439CLK1_9PEZI</name>
<evidence type="ECO:0000256" key="1">
    <source>
        <dbReference type="SAM" id="MobiDB-lite"/>
    </source>
</evidence>
<dbReference type="Proteomes" id="UP000286045">
    <property type="component" value="Unassembled WGS sequence"/>
</dbReference>
<dbReference type="Gene3D" id="2.170.150.40">
    <property type="entry name" value="Domain of unknown function (DUF427)"/>
    <property type="match status" value="1"/>
</dbReference>
<feature type="non-terminal residue" evidence="3">
    <location>
        <position position="97"/>
    </location>
</feature>
<feature type="region of interest" description="Disordered" evidence="1">
    <location>
        <begin position="1"/>
        <end position="32"/>
    </location>
</feature>
<proteinExistence type="predicted"/>
<organism evidence="3 4">
    <name type="scientific">Xylaria grammica</name>
    <dbReference type="NCBI Taxonomy" id="363999"/>
    <lineage>
        <taxon>Eukaryota</taxon>
        <taxon>Fungi</taxon>
        <taxon>Dikarya</taxon>
        <taxon>Ascomycota</taxon>
        <taxon>Pezizomycotina</taxon>
        <taxon>Sordariomycetes</taxon>
        <taxon>Xylariomycetidae</taxon>
        <taxon>Xylariales</taxon>
        <taxon>Xylariaceae</taxon>
        <taxon>Xylaria</taxon>
    </lineage>
</organism>